<dbReference type="Proteomes" id="UP000799766">
    <property type="component" value="Unassembled WGS sequence"/>
</dbReference>
<evidence type="ECO:0000313" key="2">
    <source>
        <dbReference type="EMBL" id="KAF2458788.1"/>
    </source>
</evidence>
<organism evidence="2 3">
    <name type="scientific">Lineolata rhizophorae</name>
    <dbReference type="NCBI Taxonomy" id="578093"/>
    <lineage>
        <taxon>Eukaryota</taxon>
        <taxon>Fungi</taxon>
        <taxon>Dikarya</taxon>
        <taxon>Ascomycota</taxon>
        <taxon>Pezizomycotina</taxon>
        <taxon>Dothideomycetes</taxon>
        <taxon>Dothideomycetes incertae sedis</taxon>
        <taxon>Lineolatales</taxon>
        <taxon>Lineolataceae</taxon>
        <taxon>Lineolata</taxon>
    </lineage>
</organism>
<dbReference type="AlphaFoldDB" id="A0A6A6P4S9"/>
<evidence type="ECO:0000313" key="3">
    <source>
        <dbReference type="Proteomes" id="UP000799766"/>
    </source>
</evidence>
<evidence type="ECO:0000256" key="1">
    <source>
        <dbReference type="SAM" id="MobiDB-lite"/>
    </source>
</evidence>
<protein>
    <submittedName>
        <fullName evidence="2">Uncharacterized protein</fullName>
    </submittedName>
</protein>
<feature type="region of interest" description="Disordered" evidence="1">
    <location>
        <begin position="21"/>
        <end position="94"/>
    </location>
</feature>
<accession>A0A6A6P4S9</accession>
<gene>
    <name evidence="2" type="ORF">BDY21DRAFT_211813</name>
</gene>
<sequence>MPSAAAVPAWRRLGLKLKSDRDVKDAGAGDAVKRRKLDDGRLAANVRANGHGRENGHRGSQTSKGTDHEFGRKRKFNEKDAAGPGEDEESSALKNKSKDYFNSFLVAHSSRRDLDFSTFLLPVHSGFQVRGHVQSRLYQLPSPFHISFVVSSAISHIT</sequence>
<reference evidence="2" key="1">
    <citation type="journal article" date="2020" name="Stud. Mycol.">
        <title>101 Dothideomycetes genomes: a test case for predicting lifestyles and emergence of pathogens.</title>
        <authorList>
            <person name="Haridas S."/>
            <person name="Albert R."/>
            <person name="Binder M."/>
            <person name="Bloem J."/>
            <person name="Labutti K."/>
            <person name="Salamov A."/>
            <person name="Andreopoulos B."/>
            <person name="Baker S."/>
            <person name="Barry K."/>
            <person name="Bills G."/>
            <person name="Bluhm B."/>
            <person name="Cannon C."/>
            <person name="Castanera R."/>
            <person name="Culley D."/>
            <person name="Daum C."/>
            <person name="Ezra D."/>
            <person name="Gonzalez J."/>
            <person name="Henrissat B."/>
            <person name="Kuo A."/>
            <person name="Liang C."/>
            <person name="Lipzen A."/>
            <person name="Lutzoni F."/>
            <person name="Magnuson J."/>
            <person name="Mondo S."/>
            <person name="Nolan M."/>
            <person name="Ohm R."/>
            <person name="Pangilinan J."/>
            <person name="Park H.-J."/>
            <person name="Ramirez L."/>
            <person name="Alfaro M."/>
            <person name="Sun H."/>
            <person name="Tritt A."/>
            <person name="Yoshinaga Y."/>
            <person name="Zwiers L.-H."/>
            <person name="Turgeon B."/>
            <person name="Goodwin S."/>
            <person name="Spatafora J."/>
            <person name="Crous P."/>
            <person name="Grigoriev I."/>
        </authorList>
    </citation>
    <scope>NUCLEOTIDE SEQUENCE</scope>
    <source>
        <strain evidence="2">ATCC 16933</strain>
    </source>
</reference>
<name>A0A6A6P4S9_9PEZI</name>
<proteinExistence type="predicted"/>
<dbReference type="EMBL" id="MU001677">
    <property type="protein sequence ID" value="KAF2458788.1"/>
    <property type="molecule type" value="Genomic_DNA"/>
</dbReference>
<keyword evidence="3" id="KW-1185">Reference proteome</keyword>
<dbReference type="OrthoDB" id="10261563at2759"/>